<evidence type="ECO:0000256" key="1">
    <source>
        <dbReference type="SAM" id="MobiDB-lite"/>
    </source>
</evidence>
<gene>
    <name evidence="2" type="ORF">K435DRAFT_965232</name>
</gene>
<protein>
    <submittedName>
        <fullName evidence="2">Uncharacterized protein</fullName>
    </submittedName>
</protein>
<accession>A0A4S8M759</accession>
<reference evidence="2 3" key="1">
    <citation type="journal article" date="2019" name="Nat. Ecol. Evol.">
        <title>Megaphylogeny resolves global patterns of mushroom evolution.</title>
        <authorList>
            <person name="Varga T."/>
            <person name="Krizsan K."/>
            <person name="Foldi C."/>
            <person name="Dima B."/>
            <person name="Sanchez-Garcia M."/>
            <person name="Sanchez-Ramirez S."/>
            <person name="Szollosi G.J."/>
            <person name="Szarkandi J.G."/>
            <person name="Papp V."/>
            <person name="Albert L."/>
            <person name="Andreopoulos W."/>
            <person name="Angelini C."/>
            <person name="Antonin V."/>
            <person name="Barry K.W."/>
            <person name="Bougher N.L."/>
            <person name="Buchanan P."/>
            <person name="Buyck B."/>
            <person name="Bense V."/>
            <person name="Catcheside P."/>
            <person name="Chovatia M."/>
            <person name="Cooper J."/>
            <person name="Damon W."/>
            <person name="Desjardin D."/>
            <person name="Finy P."/>
            <person name="Geml J."/>
            <person name="Haridas S."/>
            <person name="Hughes K."/>
            <person name="Justo A."/>
            <person name="Karasinski D."/>
            <person name="Kautmanova I."/>
            <person name="Kiss B."/>
            <person name="Kocsube S."/>
            <person name="Kotiranta H."/>
            <person name="LaButti K.M."/>
            <person name="Lechner B.E."/>
            <person name="Liimatainen K."/>
            <person name="Lipzen A."/>
            <person name="Lukacs Z."/>
            <person name="Mihaltcheva S."/>
            <person name="Morgado L.N."/>
            <person name="Niskanen T."/>
            <person name="Noordeloos M.E."/>
            <person name="Ohm R.A."/>
            <person name="Ortiz-Santana B."/>
            <person name="Ovrebo C."/>
            <person name="Racz N."/>
            <person name="Riley R."/>
            <person name="Savchenko A."/>
            <person name="Shiryaev A."/>
            <person name="Soop K."/>
            <person name="Spirin V."/>
            <person name="Szebenyi C."/>
            <person name="Tomsovsky M."/>
            <person name="Tulloss R.E."/>
            <person name="Uehling J."/>
            <person name="Grigoriev I.V."/>
            <person name="Vagvolgyi C."/>
            <person name="Papp T."/>
            <person name="Martin F.M."/>
            <person name="Miettinen O."/>
            <person name="Hibbett D.S."/>
            <person name="Nagy L.G."/>
        </authorList>
    </citation>
    <scope>NUCLEOTIDE SEQUENCE [LARGE SCALE GENOMIC DNA]</scope>
    <source>
        <strain evidence="2 3">CBS 962.96</strain>
    </source>
</reference>
<dbReference type="OrthoDB" id="3240925at2759"/>
<feature type="region of interest" description="Disordered" evidence="1">
    <location>
        <begin position="74"/>
        <end position="168"/>
    </location>
</feature>
<dbReference type="Proteomes" id="UP000297245">
    <property type="component" value="Unassembled WGS sequence"/>
</dbReference>
<evidence type="ECO:0000313" key="2">
    <source>
        <dbReference type="EMBL" id="THU97891.1"/>
    </source>
</evidence>
<sequence>MTMPKRRKLSSSPILKPANPQYGITPDQTKCSAPRLSCVSCRRVFNVSKSTLGLVLCARCTSPTCLICSRTCTTQSPPPPPLPSSNEPLTKQNSPRRSALSMNSLNLNTDTNAHTRTNALNTSTNSVESRGKRKTLKDNEDDISDSERNPNYNHNRGDKVANDRDRNTSHMHGCGRTVCKNCCFENVASDTTTCYDCCL</sequence>
<proteinExistence type="predicted"/>
<dbReference type="EMBL" id="ML179147">
    <property type="protein sequence ID" value="THU97891.1"/>
    <property type="molecule type" value="Genomic_DNA"/>
</dbReference>
<organism evidence="2 3">
    <name type="scientific">Dendrothele bispora (strain CBS 962.96)</name>
    <dbReference type="NCBI Taxonomy" id="1314807"/>
    <lineage>
        <taxon>Eukaryota</taxon>
        <taxon>Fungi</taxon>
        <taxon>Dikarya</taxon>
        <taxon>Basidiomycota</taxon>
        <taxon>Agaricomycotina</taxon>
        <taxon>Agaricomycetes</taxon>
        <taxon>Agaricomycetidae</taxon>
        <taxon>Agaricales</taxon>
        <taxon>Agaricales incertae sedis</taxon>
        <taxon>Dendrothele</taxon>
    </lineage>
</organism>
<feature type="non-terminal residue" evidence="2">
    <location>
        <position position="1"/>
    </location>
</feature>
<feature type="compositionally biased region" description="Polar residues" evidence="1">
    <location>
        <begin position="86"/>
        <end position="128"/>
    </location>
</feature>
<name>A0A4S8M759_DENBC</name>
<evidence type="ECO:0000313" key="3">
    <source>
        <dbReference type="Proteomes" id="UP000297245"/>
    </source>
</evidence>
<feature type="compositionally biased region" description="Basic and acidic residues" evidence="1">
    <location>
        <begin position="155"/>
        <end position="168"/>
    </location>
</feature>
<feature type="region of interest" description="Disordered" evidence="1">
    <location>
        <begin position="1"/>
        <end position="26"/>
    </location>
</feature>
<dbReference type="AlphaFoldDB" id="A0A4S8M759"/>
<keyword evidence="3" id="KW-1185">Reference proteome</keyword>